<proteinExistence type="predicted"/>
<dbReference type="RefSeq" id="WP_108128386.1">
    <property type="nucleotide sequence ID" value="NZ_QBKP01000004.1"/>
</dbReference>
<dbReference type="AlphaFoldDB" id="A0A2T6B4G1"/>
<sequence>MVGASKILTVSYGTFSCTLEGFDDPFNTMKAIAEYFRDLAAEDRYFGAEPPTPDAAMLHRIAEREIQRRVEAKIQENGVILRAGDSDIPAKAAISAPVASAPAASAPQVAAKETPPAPRAAEPEPAPQSESVAAKLSRIRRAVAEAKVPAAAVVTAAPAAAEYFENEAAEDVPATPVAELPVDDVVEEDALALSDPDMADLALPEPAEIEDVAESVAEPVVDDSEDFTSPEPEADFGAEDALLANLAGLDTHVDEDAAAAQDSEVSDEQSEDILAALQVEAEAEILAEPEMARDSDDEADDGDDLDDLLAKLNAPATAPAANLADSLDDDDFLSEDEEEITPDAAPEPEAQTEPAEAATAPEAAELQEDETGGTASERIQRARARVIRIRRTTPQPADDAEEVMEATTRPAEEDAPLSPEAEADLLRELGEVEAELGAETPDLPPPSAPVPHEPTAIRPVRPVRPAIAPRRNALADGEPEGEAAMSRLIAETNNQMQGAENRRRLSAIAHLKAAVAATVAERRAGAAKPVNDTERQDPYREDLSRIVRPSAPNATRPSPLVLVSEQRIDRAPVTEPAPRPAEVGPIRPRRIAGSAALAEEEDDELENEDNLFADTRGFAEFAERLGAQDLGALLEAAAAYAACVEGRPQFTRPQIMRQVASLSDSESSLREDSLRSFGTLLRTGRIVKVRRGQYALAEDSHYLAEARKLVG</sequence>
<reference evidence="2 3" key="1">
    <citation type="submission" date="2018-04" db="EMBL/GenBank/DDBJ databases">
        <title>Genomic Encyclopedia of Archaeal and Bacterial Type Strains, Phase II (KMG-II): from individual species to whole genera.</title>
        <authorList>
            <person name="Goeker M."/>
        </authorList>
    </citation>
    <scope>NUCLEOTIDE SEQUENCE [LARGE SCALE GENOMIC DNA]</scope>
    <source>
        <strain evidence="2 3">DSM 21823</strain>
    </source>
</reference>
<feature type="compositionally biased region" description="Low complexity" evidence="1">
    <location>
        <begin position="342"/>
        <end position="364"/>
    </location>
</feature>
<dbReference type="PROSITE" id="PS51257">
    <property type="entry name" value="PROKAR_LIPOPROTEIN"/>
    <property type="match status" value="1"/>
</dbReference>
<comment type="caution">
    <text evidence="2">The sequence shown here is derived from an EMBL/GenBank/DDBJ whole genome shotgun (WGS) entry which is preliminary data.</text>
</comment>
<feature type="compositionally biased region" description="Basic residues" evidence="1">
    <location>
        <begin position="381"/>
        <end position="391"/>
    </location>
</feature>
<feature type="compositionally biased region" description="Low complexity" evidence="1">
    <location>
        <begin position="310"/>
        <end position="325"/>
    </location>
</feature>
<organism evidence="2 3">
    <name type="scientific">Gemmobacter caeni</name>
    <dbReference type="NCBI Taxonomy" id="589035"/>
    <lineage>
        <taxon>Bacteria</taxon>
        <taxon>Pseudomonadati</taxon>
        <taxon>Pseudomonadota</taxon>
        <taxon>Alphaproteobacteria</taxon>
        <taxon>Rhodobacterales</taxon>
        <taxon>Paracoccaceae</taxon>
        <taxon>Gemmobacter</taxon>
    </lineage>
</organism>
<feature type="compositionally biased region" description="Low complexity" evidence="1">
    <location>
        <begin position="456"/>
        <end position="465"/>
    </location>
</feature>
<keyword evidence="3" id="KW-1185">Reference proteome</keyword>
<dbReference type="OrthoDB" id="7798282at2"/>
<name>A0A2T6B4G1_9RHOB</name>
<protein>
    <recommendedName>
        <fullName evidence="4">Lipoprotein</fullName>
    </recommendedName>
</protein>
<gene>
    <name evidence="2" type="ORF">C8N34_10428</name>
</gene>
<evidence type="ECO:0000256" key="1">
    <source>
        <dbReference type="SAM" id="MobiDB-lite"/>
    </source>
</evidence>
<feature type="region of interest" description="Disordered" evidence="1">
    <location>
        <begin position="103"/>
        <end position="132"/>
    </location>
</feature>
<dbReference type="Proteomes" id="UP000244224">
    <property type="component" value="Unassembled WGS sequence"/>
</dbReference>
<evidence type="ECO:0000313" key="3">
    <source>
        <dbReference type="Proteomes" id="UP000244224"/>
    </source>
</evidence>
<feature type="compositionally biased region" description="Acidic residues" evidence="1">
    <location>
        <begin position="326"/>
        <end position="341"/>
    </location>
</feature>
<dbReference type="EMBL" id="QBKP01000004">
    <property type="protein sequence ID" value="PTX50912.1"/>
    <property type="molecule type" value="Genomic_DNA"/>
</dbReference>
<feature type="region of interest" description="Disordered" evidence="1">
    <location>
        <begin position="549"/>
        <end position="588"/>
    </location>
</feature>
<feature type="compositionally biased region" description="Low complexity" evidence="1">
    <location>
        <begin position="103"/>
        <end position="114"/>
    </location>
</feature>
<feature type="compositionally biased region" description="Pro residues" evidence="1">
    <location>
        <begin position="442"/>
        <end position="452"/>
    </location>
</feature>
<accession>A0A2T6B4G1</accession>
<evidence type="ECO:0008006" key="4">
    <source>
        <dbReference type="Google" id="ProtNLM"/>
    </source>
</evidence>
<feature type="compositionally biased region" description="Acidic residues" evidence="1">
    <location>
        <begin position="295"/>
        <end position="307"/>
    </location>
</feature>
<feature type="region of interest" description="Disordered" evidence="1">
    <location>
        <begin position="253"/>
        <end position="465"/>
    </location>
</feature>
<evidence type="ECO:0000313" key="2">
    <source>
        <dbReference type="EMBL" id="PTX50912.1"/>
    </source>
</evidence>